<sequence length="131" mass="14224">MDNSPTTGSVSTTVAEKQRLAKASLAFNCKSPVFRKMFPDYIEKYNQQLLAEQSVSDQSSPAHQKGDDSSPLAAVPAGRNGTVLKDGQVNGEIRNEAMKNNRKGSKNFPVWLLFVLVSVFGAVMALPLLQP</sequence>
<evidence type="ECO:0000313" key="3">
    <source>
        <dbReference type="EMBL" id="MCL7023587.1"/>
    </source>
</evidence>
<dbReference type="InterPro" id="IPR016135">
    <property type="entry name" value="UBQ-conjugating_enzyme/RWD"/>
</dbReference>
<organism evidence="3 4">
    <name type="scientific">Papaver nudicaule</name>
    <name type="common">Iceland poppy</name>
    <dbReference type="NCBI Taxonomy" id="74823"/>
    <lineage>
        <taxon>Eukaryota</taxon>
        <taxon>Viridiplantae</taxon>
        <taxon>Streptophyta</taxon>
        <taxon>Embryophyta</taxon>
        <taxon>Tracheophyta</taxon>
        <taxon>Spermatophyta</taxon>
        <taxon>Magnoliopsida</taxon>
        <taxon>Ranunculales</taxon>
        <taxon>Papaveraceae</taxon>
        <taxon>Papaveroideae</taxon>
        <taxon>Papaver</taxon>
    </lineage>
</organism>
<proteinExistence type="predicted"/>
<protein>
    <submittedName>
        <fullName evidence="3">Uncharacterized protein</fullName>
    </submittedName>
</protein>
<dbReference type="AlphaFoldDB" id="A0AA41RNE7"/>
<feature type="region of interest" description="Disordered" evidence="1">
    <location>
        <begin position="53"/>
        <end position="86"/>
    </location>
</feature>
<gene>
    <name evidence="3" type="ORF">MKW94_007524</name>
</gene>
<keyword evidence="2" id="KW-0812">Transmembrane</keyword>
<feature type="transmembrane region" description="Helical" evidence="2">
    <location>
        <begin position="108"/>
        <end position="129"/>
    </location>
</feature>
<feature type="compositionally biased region" description="Polar residues" evidence="1">
    <location>
        <begin position="53"/>
        <end position="62"/>
    </location>
</feature>
<evidence type="ECO:0000256" key="2">
    <source>
        <dbReference type="SAM" id="Phobius"/>
    </source>
</evidence>
<dbReference type="EMBL" id="JAJJMA010023953">
    <property type="protein sequence ID" value="MCL7023587.1"/>
    <property type="molecule type" value="Genomic_DNA"/>
</dbReference>
<name>A0AA41RNE7_PAPNU</name>
<reference evidence="3" key="1">
    <citation type="submission" date="2022-03" db="EMBL/GenBank/DDBJ databases">
        <title>A functionally conserved STORR gene fusion in Papaver species that diverged 16.8 million years ago.</title>
        <authorList>
            <person name="Catania T."/>
        </authorList>
    </citation>
    <scope>NUCLEOTIDE SEQUENCE</scope>
    <source>
        <strain evidence="3">S-191538</strain>
    </source>
</reference>
<keyword evidence="2" id="KW-1133">Transmembrane helix</keyword>
<accession>A0AA41RNE7</accession>
<keyword evidence="2" id="KW-0472">Membrane</keyword>
<evidence type="ECO:0000313" key="4">
    <source>
        <dbReference type="Proteomes" id="UP001177140"/>
    </source>
</evidence>
<keyword evidence="4" id="KW-1185">Reference proteome</keyword>
<dbReference type="Proteomes" id="UP001177140">
    <property type="component" value="Unassembled WGS sequence"/>
</dbReference>
<evidence type="ECO:0000256" key="1">
    <source>
        <dbReference type="SAM" id="MobiDB-lite"/>
    </source>
</evidence>
<comment type="caution">
    <text evidence="3">The sequence shown here is derived from an EMBL/GenBank/DDBJ whole genome shotgun (WGS) entry which is preliminary data.</text>
</comment>
<dbReference type="Gene3D" id="3.10.110.10">
    <property type="entry name" value="Ubiquitin Conjugating Enzyme"/>
    <property type="match status" value="1"/>
</dbReference>